<evidence type="ECO:0000313" key="4">
    <source>
        <dbReference type="Proteomes" id="UP000824076"/>
    </source>
</evidence>
<feature type="chain" id="PRO_5038383367" evidence="1">
    <location>
        <begin position="23"/>
        <end position="1054"/>
    </location>
</feature>
<protein>
    <submittedName>
        <fullName evidence="3">Carboxypeptidase regulatory-like domain-containing protein</fullName>
    </submittedName>
</protein>
<dbReference type="GO" id="GO:0004180">
    <property type="term" value="F:carboxypeptidase activity"/>
    <property type="evidence" value="ECO:0007669"/>
    <property type="project" value="UniProtKB-KW"/>
</dbReference>
<dbReference type="Gene3D" id="2.60.40.10">
    <property type="entry name" value="Immunoglobulins"/>
    <property type="match status" value="2"/>
</dbReference>
<feature type="domain" description="CARDB" evidence="2">
    <location>
        <begin position="587"/>
        <end position="679"/>
    </location>
</feature>
<dbReference type="Pfam" id="PF07705">
    <property type="entry name" value="CARDB"/>
    <property type="match status" value="2"/>
</dbReference>
<dbReference type="InterPro" id="IPR008969">
    <property type="entry name" value="CarboxyPept-like_regulatory"/>
</dbReference>
<comment type="caution">
    <text evidence="3">The sequence shown here is derived from an EMBL/GenBank/DDBJ whole genome shotgun (WGS) entry which is preliminary data.</text>
</comment>
<dbReference type="InterPro" id="IPR011635">
    <property type="entry name" value="CARDB"/>
</dbReference>
<name>A0A9D1IL50_9BACT</name>
<accession>A0A9D1IL50</accession>
<feature type="signal peptide" evidence="1">
    <location>
        <begin position="1"/>
        <end position="22"/>
    </location>
</feature>
<dbReference type="EMBL" id="DVMS01000002">
    <property type="protein sequence ID" value="HIU38044.1"/>
    <property type="molecule type" value="Genomic_DNA"/>
</dbReference>
<dbReference type="SUPFAM" id="SSF49464">
    <property type="entry name" value="Carboxypeptidase regulatory domain-like"/>
    <property type="match status" value="1"/>
</dbReference>
<evidence type="ECO:0000256" key="1">
    <source>
        <dbReference type="SAM" id="SignalP"/>
    </source>
</evidence>
<sequence length="1054" mass="113214">MRKIYLLFTAFAFIAGLSTAKAETVSPYSYGFDGLDVSEHDFAPTGWNHIVDSYAGDYVSYTAYDEGGQDGGAYLGVGSQELGYGWEVQEVFDLLVTPPVSGDVSFYAKQSSSSGSVEIYTVTKNGFQYEMGAAYEVEIPTLSTDEWTQIVIPSVPEGTMLGIRGQNVGIDSFSAASAEIELKKAMAITEIVGEYENYADINADAEGNVTFKFTVKVQNTGETVLNPGDEGYAVDIINNSKDNAVVGTAQVPVALQPGETSEAFDVVARISGITEPGENYWRFYLRENLTGVETYYGWYYIYAYLPMLEVAIDETYDTVENGTTVDFGTSREPVEKLIYIMNSDGGAPLNVTAIDMPEGFSYTLNALTDNNEVGEPIAGVPFEIAAHGKALMTVTMTTDVVGTRSGNISISTEGTEPFVMPVAGVVVDPSKLFVNFEDRNFPEGTYNEPSEGGEILWTVASVGSYSDPNYAADHSRVEPLTKFVLPKMKVEEGDVMSFRAAKKNTGVHLNVLYSADRKSWTTAKAISEDAADEADRFSDEGYTNNYEFKTFTVDNIPAGEWYVAFEGGYVRVDDIMAYTMLEVPEYDLIVEGASFPSTAMVNYASTVSATIVNLGKADVKEGELTAKIYLNDEEAASASVPAIASGESTAIDMAFTPHQAGATTIRMAVEGVATADATAEMTVAEETASNIVQVGEATGFTSSNGAGPFKFWNKQSITEIIYPKEAIGIPAGAKILGLTFKGYHSGKNVQSNINVYIANESGTAFKGYDVTGMTQYSGVFDMTNGGGSSSNPIDVITVTFPEGIVYNGENIRIVTTADSDGYQTVNFEVDNNYSSAAQQKASDSNSLEELEASASWGALSYMPVVYFAVEKDATTISGTVTAKESGAAIEGAEVKLISGDVEYNGTTDAEGHYEVNVIQDALTYNMEVAKEGYFTYRSSGISFAEGSAVKDVEMDEATGINIMSVSIPAEGEVNSTMTVKATIENGLEKEAGSYTAVFYVDGAVAAEAEAVALEAFKSYDFEFVYTPHAEGEVSAYVEFKNEYNTATSEPQTIA</sequence>
<evidence type="ECO:0000259" key="2">
    <source>
        <dbReference type="Pfam" id="PF07705"/>
    </source>
</evidence>
<proteinExistence type="predicted"/>
<evidence type="ECO:0000313" key="3">
    <source>
        <dbReference type="EMBL" id="HIU38044.1"/>
    </source>
</evidence>
<gene>
    <name evidence="3" type="ORF">IAD18_00050</name>
</gene>
<reference evidence="3" key="1">
    <citation type="submission" date="2020-10" db="EMBL/GenBank/DDBJ databases">
        <authorList>
            <person name="Gilroy R."/>
        </authorList>
    </citation>
    <scope>NUCLEOTIDE SEQUENCE</scope>
    <source>
        <strain evidence="3">17073</strain>
    </source>
</reference>
<feature type="domain" description="CARDB" evidence="2">
    <location>
        <begin position="965"/>
        <end position="1035"/>
    </location>
</feature>
<dbReference type="AlphaFoldDB" id="A0A9D1IL50"/>
<keyword evidence="1" id="KW-0732">Signal</keyword>
<reference evidence="3" key="2">
    <citation type="journal article" date="2021" name="PeerJ">
        <title>Extensive microbial diversity within the chicken gut microbiome revealed by metagenomics and culture.</title>
        <authorList>
            <person name="Gilroy R."/>
            <person name="Ravi A."/>
            <person name="Getino M."/>
            <person name="Pursley I."/>
            <person name="Horton D.L."/>
            <person name="Alikhan N.F."/>
            <person name="Baker D."/>
            <person name="Gharbi K."/>
            <person name="Hall N."/>
            <person name="Watson M."/>
            <person name="Adriaenssens E.M."/>
            <person name="Foster-Nyarko E."/>
            <person name="Jarju S."/>
            <person name="Secka A."/>
            <person name="Antonio M."/>
            <person name="Oren A."/>
            <person name="Chaudhuri R.R."/>
            <person name="La Ragione R."/>
            <person name="Hildebrand F."/>
            <person name="Pallen M.J."/>
        </authorList>
    </citation>
    <scope>NUCLEOTIDE SEQUENCE</scope>
    <source>
        <strain evidence="3">17073</strain>
    </source>
</reference>
<feature type="non-terminal residue" evidence="3">
    <location>
        <position position="1054"/>
    </location>
</feature>
<keyword evidence="3" id="KW-0378">Hydrolase</keyword>
<keyword evidence="3" id="KW-0645">Protease</keyword>
<dbReference type="Gene3D" id="2.60.40.1120">
    <property type="entry name" value="Carboxypeptidase-like, regulatory domain"/>
    <property type="match status" value="1"/>
</dbReference>
<dbReference type="InterPro" id="IPR013783">
    <property type="entry name" value="Ig-like_fold"/>
</dbReference>
<keyword evidence="3" id="KW-0121">Carboxypeptidase</keyword>
<dbReference type="Proteomes" id="UP000824076">
    <property type="component" value="Unassembled WGS sequence"/>
</dbReference>
<organism evidence="3 4">
    <name type="scientific">Candidatus Limisoma intestinavium</name>
    <dbReference type="NCBI Taxonomy" id="2840856"/>
    <lineage>
        <taxon>Bacteria</taxon>
        <taxon>Pseudomonadati</taxon>
        <taxon>Bacteroidota</taxon>
        <taxon>Bacteroidia</taxon>
        <taxon>Bacteroidales</taxon>
        <taxon>Candidatus Limisoma</taxon>
    </lineage>
</organism>